<dbReference type="PROSITE" id="PS00798">
    <property type="entry name" value="ALDOKETO_REDUCTASE_1"/>
    <property type="match status" value="1"/>
</dbReference>
<dbReference type="InterPro" id="IPR023210">
    <property type="entry name" value="NADP_OxRdtase_dom"/>
</dbReference>
<evidence type="ECO:0000256" key="7">
    <source>
        <dbReference type="PIRSR" id="PIRSR000097-3"/>
    </source>
</evidence>
<evidence type="ECO:0000313" key="10">
    <source>
        <dbReference type="Proteomes" id="UP000285349"/>
    </source>
</evidence>
<evidence type="ECO:0000313" key="9">
    <source>
        <dbReference type="EMBL" id="RON43605.1"/>
    </source>
</evidence>
<dbReference type="PANTHER" id="PTHR43827">
    <property type="entry name" value="2,5-DIKETO-D-GLUCONIC ACID REDUCTASE"/>
    <property type="match status" value="1"/>
</dbReference>
<evidence type="ECO:0000256" key="1">
    <source>
        <dbReference type="ARBA" id="ARBA00007905"/>
    </source>
</evidence>
<dbReference type="PROSITE" id="PS00062">
    <property type="entry name" value="ALDOKETO_REDUCTASE_2"/>
    <property type="match status" value="1"/>
</dbReference>
<keyword evidence="3" id="KW-0560">Oxidoreductase</keyword>
<keyword evidence="2" id="KW-0521">NADP</keyword>
<dbReference type="OrthoDB" id="9804790at2"/>
<comment type="catalytic activity">
    <reaction evidence="4">
        <text>hydroxyacetone + NADP(+) = methylglyoxal + NADPH + H(+)</text>
        <dbReference type="Rhea" id="RHEA:27986"/>
        <dbReference type="ChEBI" id="CHEBI:15378"/>
        <dbReference type="ChEBI" id="CHEBI:17158"/>
        <dbReference type="ChEBI" id="CHEBI:27957"/>
        <dbReference type="ChEBI" id="CHEBI:57783"/>
        <dbReference type="ChEBI" id="CHEBI:58349"/>
    </reaction>
</comment>
<feature type="binding site" evidence="6">
    <location>
        <position position="109"/>
    </location>
    <ligand>
        <name>substrate</name>
    </ligand>
</feature>
<name>A0A423K042_9PSED</name>
<dbReference type="EMBL" id="MOBQ01000024">
    <property type="protein sequence ID" value="RON43605.1"/>
    <property type="molecule type" value="Genomic_DNA"/>
</dbReference>
<dbReference type="PROSITE" id="PS00063">
    <property type="entry name" value="ALDOKETO_REDUCTASE_3"/>
    <property type="match status" value="1"/>
</dbReference>
<evidence type="ECO:0000256" key="6">
    <source>
        <dbReference type="PIRSR" id="PIRSR000097-2"/>
    </source>
</evidence>
<evidence type="ECO:0000256" key="5">
    <source>
        <dbReference type="PIRSR" id="PIRSR000097-1"/>
    </source>
</evidence>
<feature type="domain" description="NADP-dependent oxidoreductase" evidence="8">
    <location>
        <begin position="18"/>
        <end position="261"/>
    </location>
</feature>
<sequence>MTQAPMITLNDGIQIPQLGLGVWQLDDAQAHASSKAALQAGYRHIDTAMIYGNETGVGRAIAESELPRNEIFITTKLWNADHGFDQTLRAFDASLKRLGLQTLDLFLIHWPLPIKNAYLDSWKAMVRLRDEGRVRSIGVSNFHQEHLQRVIGETGVTPSVNQIEIHPDFTQAPLVDFSRRHGIATESWSPLGQGGALLDEPVLTRIAARLGKSTVQVILRWHVQSGHIVIPRSTNAERIAANIDVFDFRLDAEDLRQIANIVQTGRLGPDPDTFDLGA</sequence>
<protein>
    <submittedName>
        <fullName evidence="9">Oxidoreductase</fullName>
    </submittedName>
</protein>
<dbReference type="InterPro" id="IPR036812">
    <property type="entry name" value="NAD(P)_OxRdtase_dom_sf"/>
</dbReference>
<dbReference type="PANTHER" id="PTHR43827:SF3">
    <property type="entry name" value="NADP-DEPENDENT OXIDOREDUCTASE DOMAIN-CONTAINING PROTEIN"/>
    <property type="match status" value="1"/>
</dbReference>
<gene>
    <name evidence="9" type="ORF">BK666_21310</name>
</gene>
<organism evidence="9 10">
    <name type="scientific">Pseudomonas frederiksbergensis</name>
    <dbReference type="NCBI Taxonomy" id="104087"/>
    <lineage>
        <taxon>Bacteria</taxon>
        <taxon>Pseudomonadati</taxon>
        <taxon>Pseudomonadota</taxon>
        <taxon>Gammaproteobacteria</taxon>
        <taxon>Pseudomonadales</taxon>
        <taxon>Pseudomonadaceae</taxon>
        <taxon>Pseudomonas</taxon>
    </lineage>
</organism>
<evidence type="ECO:0000256" key="4">
    <source>
        <dbReference type="ARBA" id="ARBA00049445"/>
    </source>
</evidence>
<reference evidence="9 10" key="1">
    <citation type="submission" date="2016-10" db="EMBL/GenBank/DDBJ databases">
        <title>Comparative genome analysis of multiple Pseudomonas spp. focuses on biocontrol and plant growth promoting traits.</title>
        <authorList>
            <person name="Tao X.-Y."/>
            <person name="Taylor C.G."/>
        </authorList>
    </citation>
    <scope>NUCLEOTIDE SEQUENCE [LARGE SCALE GENOMIC DNA]</scope>
    <source>
        <strain evidence="9 10">37A10</strain>
    </source>
</reference>
<comment type="caution">
    <text evidence="9">The sequence shown here is derived from an EMBL/GenBank/DDBJ whole genome shotgun (WGS) entry which is preliminary data.</text>
</comment>
<feature type="active site" description="Proton donor" evidence="5">
    <location>
        <position position="51"/>
    </location>
</feature>
<evidence type="ECO:0000256" key="3">
    <source>
        <dbReference type="ARBA" id="ARBA00023002"/>
    </source>
</evidence>
<dbReference type="Pfam" id="PF00248">
    <property type="entry name" value="Aldo_ket_red"/>
    <property type="match status" value="1"/>
</dbReference>
<dbReference type="RefSeq" id="WP_123512856.1">
    <property type="nucleotide sequence ID" value="NZ_MOBQ01000024.1"/>
</dbReference>
<dbReference type="SUPFAM" id="SSF51430">
    <property type="entry name" value="NAD(P)-linked oxidoreductase"/>
    <property type="match status" value="1"/>
</dbReference>
<accession>A0A423K042</accession>
<dbReference type="FunFam" id="3.20.20.100:FF:000002">
    <property type="entry name" value="2,5-diketo-D-gluconic acid reductase A"/>
    <property type="match status" value="1"/>
</dbReference>
<dbReference type="Gene3D" id="3.20.20.100">
    <property type="entry name" value="NADP-dependent oxidoreductase domain"/>
    <property type="match status" value="1"/>
</dbReference>
<dbReference type="AlphaFoldDB" id="A0A423K042"/>
<feature type="site" description="Lowers pKa of active site Tyr" evidence="7">
    <location>
        <position position="76"/>
    </location>
</feature>
<evidence type="ECO:0000259" key="8">
    <source>
        <dbReference type="Pfam" id="PF00248"/>
    </source>
</evidence>
<dbReference type="PIRSF" id="PIRSF000097">
    <property type="entry name" value="AKR"/>
    <property type="match status" value="1"/>
</dbReference>
<dbReference type="Proteomes" id="UP000285349">
    <property type="component" value="Unassembled WGS sequence"/>
</dbReference>
<dbReference type="InterPro" id="IPR020471">
    <property type="entry name" value="AKR"/>
</dbReference>
<evidence type="ECO:0000256" key="2">
    <source>
        <dbReference type="ARBA" id="ARBA00022857"/>
    </source>
</evidence>
<dbReference type="InterPro" id="IPR018170">
    <property type="entry name" value="Aldo/ket_reductase_CS"/>
</dbReference>
<dbReference type="PRINTS" id="PR00069">
    <property type="entry name" value="ALDKETRDTASE"/>
</dbReference>
<comment type="similarity">
    <text evidence="1">Belongs to the aldo/keto reductase family.</text>
</comment>
<proteinExistence type="inferred from homology"/>
<dbReference type="GO" id="GO:0016616">
    <property type="term" value="F:oxidoreductase activity, acting on the CH-OH group of donors, NAD or NADP as acceptor"/>
    <property type="evidence" value="ECO:0007669"/>
    <property type="project" value="UniProtKB-ARBA"/>
</dbReference>